<accession>A0ABR1ZAQ6</accession>
<dbReference type="Proteomes" id="UP001396334">
    <property type="component" value="Unassembled WGS sequence"/>
</dbReference>
<proteinExistence type="predicted"/>
<protein>
    <submittedName>
        <fullName evidence="1">Uncharacterized protein</fullName>
    </submittedName>
</protein>
<comment type="caution">
    <text evidence="1">The sequence shown here is derived from an EMBL/GenBank/DDBJ whole genome shotgun (WGS) entry which is preliminary data.</text>
</comment>
<evidence type="ECO:0000313" key="1">
    <source>
        <dbReference type="EMBL" id="KAK8476889.1"/>
    </source>
</evidence>
<dbReference type="EMBL" id="JBBPBN010002006">
    <property type="protein sequence ID" value="KAK8476889.1"/>
    <property type="molecule type" value="Genomic_DNA"/>
</dbReference>
<dbReference type="CDD" id="cd06222">
    <property type="entry name" value="RNase_H_like"/>
    <property type="match status" value="1"/>
</dbReference>
<reference evidence="1 2" key="1">
    <citation type="journal article" date="2024" name="G3 (Bethesda)">
        <title>Genome assembly of Hibiscus sabdariffa L. provides insights into metabolisms of medicinal natural products.</title>
        <authorList>
            <person name="Kim T."/>
        </authorList>
    </citation>
    <scope>NUCLEOTIDE SEQUENCE [LARGE SCALE GENOMIC DNA]</scope>
    <source>
        <strain evidence="1">TK-2024</strain>
        <tissue evidence="1">Old leaves</tissue>
    </source>
</reference>
<dbReference type="Pfam" id="PF13456">
    <property type="entry name" value="RVT_3"/>
    <property type="match status" value="1"/>
</dbReference>
<dbReference type="InterPro" id="IPR044730">
    <property type="entry name" value="RNase_H-like_dom_plant"/>
</dbReference>
<keyword evidence="2" id="KW-1185">Reference proteome</keyword>
<gene>
    <name evidence="1" type="ORF">V6N11_029101</name>
</gene>
<sequence length="114" mass="12583">MHRFHFQAKGRSSSVEILTAFRGLKDAIMDQGMAATFSSYSCCGVCFREYEARHLISLAEGNNVQVPSVFAAEAEALFQGLEFAVDIGFLQWVIAESDSKTLITKLNSKEPDLS</sequence>
<organism evidence="1 2">
    <name type="scientific">Hibiscus sabdariffa</name>
    <name type="common">roselle</name>
    <dbReference type="NCBI Taxonomy" id="183260"/>
    <lineage>
        <taxon>Eukaryota</taxon>
        <taxon>Viridiplantae</taxon>
        <taxon>Streptophyta</taxon>
        <taxon>Embryophyta</taxon>
        <taxon>Tracheophyta</taxon>
        <taxon>Spermatophyta</taxon>
        <taxon>Magnoliopsida</taxon>
        <taxon>eudicotyledons</taxon>
        <taxon>Gunneridae</taxon>
        <taxon>Pentapetalae</taxon>
        <taxon>rosids</taxon>
        <taxon>malvids</taxon>
        <taxon>Malvales</taxon>
        <taxon>Malvaceae</taxon>
        <taxon>Malvoideae</taxon>
        <taxon>Hibiscus</taxon>
    </lineage>
</organism>
<evidence type="ECO:0000313" key="2">
    <source>
        <dbReference type="Proteomes" id="UP001396334"/>
    </source>
</evidence>
<dbReference type="InterPro" id="IPR002156">
    <property type="entry name" value="RNaseH_domain"/>
</dbReference>
<name>A0ABR1ZAQ6_9ROSI</name>